<dbReference type="AlphaFoldDB" id="A0A1B6GCJ5"/>
<organism evidence="2">
    <name type="scientific">Cuerna arida</name>
    <dbReference type="NCBI Taxonomy" id="1464854"/>
    <lineage>
        <taxon>Eukaryota</taxon>
        <taxon>Metazoa</taxon>
        <taxon>Ecdysozoa</taxon>
        <taxon>Arthropoda</taxon>
        <taxon>Hexapoda</taxon>
        <taxon>Insecta</taxon>
        <taxon>Pterygota</taxon>
        <taxon>Neoptera</taxon>
        <taxon>Paraneoptera</taxon>
        <taxon>Hemiptera</taxon>
        <taxon>Auchenorrhyncha</taxon>
        <taxon>Membracoidea</taxon>
        <taxon>Cicadellidae</taxon>
        <taxon>Cicadellinae</taxon>
        <taxon>Proconiini</taxon>
        <taxon>Cuerna</taxon>
    </lineage>
</organism>
<evidence type="ECO:0000313" key="2">
    <source>
        <dbReference type="EMBL" id="JAS60167.1"/>
    </source>
</evidence>
<sequence>DYDTAFKDLTVDFKRKGLTHLICSPIGTVRDLIQLDHFVANLKTFHQYTNAKITIVSYPQVSYRTLRNGLSHQVFNKRLQQLINSELPVQSKPSVENNEAVPRDSTSEPLTVPGTLSYAEAVTCNIPPHHPKELPAPDRDNSPTLGFNTPELSNLVGKYN</sequence>
<evidence type="ECO:0000256" key="1">
    <source>
        <dbReference type="SAM" id="MobiDB-lite"/>
    </source>
</evidence>
<reference evidence="2" key="1">
    <citation type="submission" date="2015-11" db="EMBL/GenBank/DDBJ databases">
        <title>De novo transcriptome assembly of four potential Pierce s Disease insect vectors from Arizona vineyards.</title>
        <authorList>
            <person name="Tassone E.E."/>
        </authorList>
    </citation>
    <scope>NUCLEOTIDE SEQUENCE</scope>
</reference>
<gene>
    <name evidence="2" type="ORF">g.2289</name>
</gene>
<accession>A0A1B6GCJ5</accession>
<feature type="non-terminal residue" evidence="2">
    <location>
        <position position="160"/>
    </location>
</feature>
<feature type="non-terminal residue" evidence="2">
    <location>
        <position position="1"/>
    </location>
</feature>
<feature type="compositionally biased region" description="Basic and acidic residues" evidence="1">
    <location>
        <begin position="130"/>
        <end position="141"/>
    </location>
</feature>
<feature type="compositionally biased region" description="Polar residues" evidence="1">
    <location>
        <begin position="142"/>
        <end position="152"/>
    </location>
</feature>
<dbReference type="EMBL" id="GECZ01009602">
    <property type="protein sequence ID" value="JAS60167.1"/>
    <property type="molecule type" value="Transcribed_RNA"/>
</dbReference>
<feature type="region of interest" description="Disordered" evidence="1">
    <location>
        <begin position="89"/>
        <end position="112"/>
    </location>
</feature>
<feature type="region of interest" description="Disordered" evidence="1">
    <location>
        <begin position="126"/>
        <end position="160"/>
    </location>
</feature>
<protein>
    <submittedName>
        <fullName evidence="2">Uncharacterized protein</fullName>
    </submittedName>
</protein>
<name>A0A1B6GCJ5_9HEMI</name>
<proteinExistence type="predicted"/>